<gene>
    <name evidence="7" type="ORF">PsYK624_044120</name>
</gene>
<dbReference type="InterPro" id="IPR036249">
    <property type="entry name" value="Thioredoxin-like_sf"/>
</dbReference>
<dbReference type="PROSITE" id="PS51352">
    <property type="entry name" value="THIOREDOXIN_2"/>
    <property type="match status" value="1"/>
</dbReference>
<dbReference type="SUPFAM" id="SSF52833">
    <property type="entry name" value="Thioredoxin-like"/>
    <property type="match status" value="1"/>
</dbReference>
<feature type="site" description="Contributes to redox potential value" evidence="4">
    <location>
        <position position="32"/>
    </location>
</feature>
<reference evidence="7 8" key="1">
    <citation type="submission" date="2021-08" db="EMBL/GenBank/DDBJ databases">
        <title>Draft Genome Sequence of Phanerochaete sordida strain YK-624.</title>
        <authorList>
            <person name="Mori T."/>
            <person name="Dohra H."/>
            <person name="Suzuki T."/>
            <person name="Kawagishi H."/>
            <person name="Hirai H."/>
        </authorList>
    </citation>
    <scope>NUCLEOTIDE SEQUENCE [LARGE SCALE GENOMIC DNA]</scope>
    <source>
        <strain evidence="7 8">YK-624</strain>
    </source>
</reference>
<evidence type="ECO:0000313" key="8">
    <source>
        <dbReference type="Proteomes" id="UP000703269"/>
    </source>
</evidence>
<evidence type="ECO:0000256" key="2">
    <source>
        <dbReference type="ARBA" id="ARBA00023157"/>
    </source>
</evidence>
<accession>A0A9P3LB93</accession>
<feature type="site" description="Deprotonates C-terminal active site Cys" evidence="4">
    <location>
        <position position="25"/>
    </location>
</feature>
<dbReference type="FunFam" id="3.40.30.10:FF:000245">
    <property type="entry name" value="Thioredoxin"/>
    <property type="match status" value="1"/>
</dbReference>
<feature type="active site" description="Nucleophile" evidence="4">
    <location>
        <position position="34"/>
    </location>
</feature>
<comment type="caution">
    <text evidence="7">The sequence shown here is derived from an EMBL/GenBank/DDBJ whole genome shotgun (WGS) entry which is preliminary data.</text>
</comment>
<dbReference type="PRINTS" id="PR00421">
    <property type="entry name" value="THIOREDOXIN"/>
</dbReference>
<dbReference type="CDD" id="cd02947">
    <property type="entry name" value="TRX_family"/>
    <property type="match status" value="1"/>
</dbReference>
<dbReference type="InterPro" id="IPR013766">
    <property type="entry name" value="Thioredoxin_domain"/>
</dbReference>
<name>A0A9P3LB93_9APHY</name>
<dbReference type="InterPro" id="IPR005746">
    <property type="entry name" value="Thioredoxin"/>
</dbReference>
<evidence type="ECO:0000256" key="1">
    <source>
        <dbReference type="ARBA" id="ARBA00020570"/>
    </source>
</evidence>
<evidence type="ECO:0000256" key="4">
    <source>
        <dbReference type="PIRSR" id="PIRSR000077-1"/>
    </source>
</evidence>
<dbReference type="EMBL" id="BPQB01000009">
    <property type="protein sequence ID" value="GJE88329.1"/>
    <property type="molecule type" value="Genomic_DNA"/>
</dbReference>
<evidence type="ECO:0000313" key="7">
    <source>
        <dbReference type="EMBL" id="GJE88329.1"/>
    </source>
</evidence>
<sequence length="105" mass="11625">MPVTPISDIAEFHSIIAKDTYTVFDFWAQWCGPCKVISPIFEKLSEQFAAVEFYKIDVDAAEAISQELSIRAMPTFILFKNGQKVKEVVGANPAALQQLLASTQA</sequence>
<dbReference type="Pfam" id="PF00085">
    <property type="entry name" value="Thioredoxin"/>
    <property type="match status" value="1"/>
</dbReference>
<evidence type="ECO:0000259" key="6">
    <source>
        <dbReference type="PROSITE" id="PS51352"/>
    </source>
</evidence>
<dbReference type="AlphaFoldDB" id="A0A9P3LB93"/>
<proteinExistence type="inferred from homology"/>
<protein>
    <recommendedName>
        <fullName evidence="1 3">Thioredoxin</fullName>
    </recommendedName>
</protein>
<feature type="disulfide bond" description="Redox-active" evidence="5">
    <location>
        <begin position="31"/>
        <end position="34"/>
    </location>
</feature>
<keyword evidence="8" id="KW-1185">Reference proteome</keyword>
<dbReference type="PIRSF" id="PIRSF000077">
    <property type="entry name" value="Thioredoxin"/>
    <property type="match status" value="1"/>
</dbReference>
<dbReference type="NCBIfam" id="TIGR01068">
    <property type="entry name" value="thioredoxin"/>
    <property type="match status" value="1"/>
</dbReference>
<dbReference type="GO" id="GO:0015035">
    <property type="term" value="F:protein-disulfide reductase activity"/>
    <property type="evidence" value="ECO:0007669"/>
    <property type="project" value="InterPro"/>
</dbReference>
<dbReference type="Proteomes" id="UP000703269">
    <property type="component" value="Unassembled WGS sequence"/>
</dbReference>
<comment type="similarity">
    <text evidence="3">Belongs to the thioredoxin family.</text>
</comment>
<dbReference type="PANTHER" id="PTHR46115">
    <property type="entry name" value="THIOREDOXIN-LIKE PROTEIN 1"/>
    <property type="match status" value="1"/>
</dbReference>
<feature type="site" description="Contributes to redox potential value" evidence="4">
    <location>
        <position position="33"/>
    </location>
</feature>
<evidence type="ECO:0000256" key="3">
    <source>
        <dbReference type="PIRNR" id="PIRNR000077"/>
    </source>
</evidence>
<feature type="active site" description="Nucleophile" evidence="4">
    <location>
        <position position="31"/>
    </location>
</feature>
<dbReference type="Gene3D" id="3.40.30.10">
    <property type="entry name" value="Glutaredoxin"/>
    <property type="match status" value="1"/>
</dbReference>
<keyword evidence="5" id="KW-0676">Redox-active center</keyword>
<dbReference type="OrthoDB" id="2121326at2759"/>
<organism evidence="7 8">
    <name type="scientific">Phanerochaete sordida</name>
    <dbReference type="NCBI Taxonomy" id="48140"/>
    <lineage>
        <taxon>Eukaryota</taxon>
        <taxon>Fungi</taxon>
        <taxon>Dikarya</taxon>
        <taxon>Basidiomycota</taxon>
        <taxon>Agaricomycotina</taxon>
        <taxon>Agaricomycetes</taxon>
        <taxon>Polyporales</taxon>
        <taxon>Phanerochaetaceae</taxon>
        <taxon>Phanerochaete</taxon>
    </lineage>
</organism>
<keyword evidence="2 5" id="KW-1015">Disulfide bond</keyword>
<evidence type="ECO:0000256" key="5">
    <source>
        <dbReference type="PIRSR" id="PIRSR000077-4"/>
    </source>
</evidence>
<feature type="domain" description="Thioredoxin" evidence="6">
    <location>
        <begin position="1"/>
        <end position="105"/>
    </location>
</feature>